<name>A0A366HLZ1_9BACT</name>
<comment type="similarity">
    <text evidence="1">Belongs to the UPF0502 family.</text>
</comment>
<evidence type="ECO:0000256" key="2">
    <source>
        <dbReference type="SAM" id="Coils"/>
    </source>
</evidence>
<protein>
    <submittedName>
        <fullName evidence="4">Uncharacterized protein</fullName>
    </submittedName>
</protein>
<dbReference type="SUPFAM" id="SSF46785">
    <property type="entry name" value="Winged helix' DNA-binding domain"/>
    <property type="match status" value="2"/>
</dbReference>
<dbReference type="Proteomes" id="UP000253426">
    <property type="component" value="Unassembled WGS sequence"/>
</dbReference>
<dbReference type="PANTHER" id="PTHR38768">
    <property type="entry name" value="UPF0502 PROTEIN YCEH"/>
    <property type="match status" value="1"/>
</dbReference>
<comment type="caution">
    <text evidence="4">The sequence shown here is derived from an EMBL/GenBank/DDBJ whole genome shotgun (WGS) entry which is preliminary data.</text>
</comment>
<gene>
    <name evidence="4" type="ORF">DES53_105348</name>
</gene>
<feature type="region of interest" description="Disordered" evidence="3">
    <location>
        <begin position="248"/>
        <end position="274"/>
    </location>
</feature>
<evidence type="ECO:0000313" key="5">
    <source>
        <dbReference type="Proteomes" id="UP000253426"/>
    </source>
</evidence>
<keyword evidence="2" id="KW-0175">Coiled coil</keyword>
<reference evidence="4 5" key="1">
    <citation type="submission" date="2018-06" db="EMBL/GenBank/DDBJ databases">
        <title>Genomic Encyclopedia of Type Strains, Phase IV (KMG-IV): sequencing the most valuable type-strain genomes for metagenomic binning, comparative biology and taxonomic classification.</title>
        <authorList>
            <person name="Goeker M."/>
        </authorList>
    </citation>
    <scope>NUCLEOTIDE SEQUENCE [LARGE SCALE GENOMIC DNA]</scope>
    <source>
        <strain evidence="4 5">DSM 25532</strain>
    </source>
</reference>
<accession>A0A366HLZ1</accession>
<evidence type="ECO:0000256" key="3">
    <source>
        <dbReference type="SAM" id="MobiDB-lite"/>
    </source>
</evidence>
<proteinExistence type="inferred from homology"/>
<organism evidence="4 5">
    <name type="scientific">Roseimicrobium gellanilyticum</name>
    <dbReference type="NCBI Taxonomy" id="748857"/>
    <lineage>
        <taxon>Bacteria</taxon>
        <taxon>Pseudomonadati</taxon>
        <taxon>Verrucomicrobiota</taxon>
        <taxon>Verrucomicrobiia</taxon>
        <taxon>Verrucomicrobiales</taxon>
        <taxon>Verrucomicrobiaceae</taxon>
        <taxon>Roseimicrobium</taxon>
    </lineage>
</organism>
<dbReference type="InterPro" id="IPR007432">
    <property type="entry name" value="DUF480"/>
</dbReference>
<dbReference type="InterPro" id="IPR036388">
    <property type="entry name" value="WH-like_DNA-bd_sf"/>
</dbReference>
<dbReference type="Gene3D" id="1.10.10.10">
    <property type="entry name" value="Winged helix-like DNA-binding domain superfamily/Winged helix DNA-binding domain"/>
    <property type="match status" value="2"/>
</dbReference>
<dbReference type="OrthoDB" id="9784785at2"/>
<evidence type="ECO:0000256" key="1">
    <source>
        <dbReference type="HAMAP-Rule" id="MF_01584"/>
    </source>
</evidence>
<keyword evidence="5" id="KW-1185">Reference proteome</keyword>
<dbReference type="HAMAP" id="MF_01584">
    <property type="entry name" value="UPF0502"/>
    <property type="match status" value="1"/>
</dbReference>
<dbReference type="PANTHER" id="PTHR38768:SF1">
    <property type="entry name" value="UPF0502 PROTEIN YCEH"/>
    <property type="match status" value="1"/>
</dbReference>
<feature type="coiled-coil region" evidence="2">
    <location>
        <begin position="214"/>
        <end position="241"/>
    </location>
</feature>
<dbReference type="Pfam" id="PF04337">
    <property type="entry name" value="DUF480"/>
    <property type="match status" value="1"/>
</dbReference>
<dbReference type="InterPro" id="IPR036390">
    <property type="entry name" value="WH_DNA-bd_sf"/>
</dbReference>
<evidence type="ECO:0000313" key="4">
    <source>
        <dbReference type="EMBL" id="RBP43949.1"/>
    </source>
</evidence>
<dbReference type="EMBL" id="QNRR01000005">
    <property type="protein sequence ID" value="RBP43949.1"/>
    <property type="molecule type" value="Genomic_DNA"/>
</dbReference>
<sequence>MNAESTSPDTAVTSTPDTVPVTTLQPLTYQEVRVLGCLVEKEMTTPEYYPLTLNALVAACNQTTNREPVLKLDEDTVREALEGLKSRGYALQVTLAGARVQKYKHNLEHKLPRLEKPTLALLCVLLLRGPQTAGELRQRTERMFAFADIPAAESAIRELMTYPETPLVESIPAGGGRKTITYVHLLGGPVEMSGVASSSAGEAAVQANTDIAWRERLESEIAMLRDEVAELRRRLGSLELREAGGSFSDIGSGGSTPRSATLGGEEVTGGGFIP</sequence>
<dbReference type="RefSeq" id="WP_113959406.1">
    <property type="nucleotide sequence ID" value="NZ_QNRR01000005.1"/>
</dbReference>
<dbReference type="AlphaFoldDB" id="A0A366HLZ1"/>